<dbReference type="Proteomes" id="UP000241647">
    <property type="component" value="Unassembled WGS sequence"/>
</dbReference>
<proteinExistence type="predicted"/>
<protein>
    <recommendedName>
        <fullName evidence="3">XRE family transcriptional regulator</fullName>
    </recommendedName>
</protein>
<dbReference type="EMBL" id="PYHS01000004">
    <property type="protein sequence ID" value="PSR64015.1"/>
    <property type="molecule type" value="Genomic_DNA"/>
</dbReference>
<gene>
    <name evidence="1" type="ORF">C8259_09220</name>
</gene>
<accession>A0A2T2Z8D6</accession>
<evidence type="ECO:0000313" key="2">
    <source>
        <dbReference type="Proteomes" id="UP000241647"/>
    </source>
</evidence>
<reference evidence="1 2" key="1">
    <citation type="submission" date="2018-02" db="EMBL/GenBank/DDBJ databases">
        <title>8 Nocardia nova and 1 Nocardia cyriacigeorgica strain used for evolution to TMP-SMX.</title>
        <authorList>
            <person name="Mehta H."/>
            <person name="Weng J."/>
            <person name="Shamoo Y."/>
        </authorList>
    </citation>
    <scope>NUCLEOTIDE SEQUENCE [LARGE SCALE GENOMIC DNA]</scope>
    <source>
        <strain evidence="1 2">ATCC 33727</strain>
    </source>
</reference>
<evidence type="ECO:0008006" key="3">
    <source>
        <dbReference type="Google" id="ProtNLM"/>
    </source>
</evidence>
<sequence length="400" mass="42654">MQQATFAAALGAAERSVRGWEKGQRPVGRHAQGLYTGMLAKAPADVAARFAILRKPEDDDDVKRRELFKAGAAAGAGALATLGLGDATERANWLLSGAGRPDMAAVQLMRGTLHQAMRLDDLLGSPAAQGMVIAQQQVTEAMLRDAPAAVRPTLLSLYAEWTGLAGSLAWDVRDYVTAGRLYAQAREFAHEAEDSDLGAYMLCHLSQLATWQKRPRVAVDYAVAARSWVAQSSDRHLRAYVAVRNAEAAAIAGQPSACLSSLEEADAALVGLDPVHPAQSRAYFMGGAIQESYRGNCLAILGRAEQAAEASRAALAMMQPEYVRDRAVTLLELERSLIQMDAIDEAAGAVAEAAELAEQNRSPRLAGAIAEGRGQLSPWSGARAVRELDEQLAARDIVTV</sequence>
<dbReference type="AlphaFoldDB" id="A0A2T2Z8D6"/>
<evidence type="ECO:0000313" key="1">
    <source>
        <dbReference type="EMBL" id="PSR64015.1"/>
    </source>
</evidence>
<name>A0A2T2Z8D6_9NOCA</name>
<comment type="caution">
    <text evidence="1">The sequence shown here is derived from an EMBL/GenBank/DDBJ whole genome shotgun (WGS) entry which is preliminary data.</text>
</comment>
<organism evidence="1 2">
    <name type="scientific">Nocardia nova</name>
    <dbReference type="NCBI Taxonomy" id="37330"/>
    <lineage>
        <taxon>Bacteria</taxon>
        <taxon>Bacillati</taxon>
        <taxon>Actinomycetota</taxon>
        <taxon>Actinomycetes</taxon>
        <taxon>Mycobacteriales</taxon>
        <taxon>Nocardiaceae</taxon>
        <taxon>Nocardia</taxon>
    </lineage>
</organism>